<evidence type="ECO:0000313" key="1">
    <source>
        <dbReference type="EMBL" id="QDT12681.1"/>
    </source>
</evidence>
<dbReference type="AlphaFoldDB" id="A0A517NZY7"/>
<gene>
    <name evidence="1" type="ORF">K239x_46930</name>
</gene>
<reference evidence="1 2" key="1">
    <citation type="submission" date="2019-02" db="EMBL/GenBank/DDBJ databases">
        <title>Deep-cultivation of Planctomycetes and their phenomic and genomic characterization uncovers novel biology.</title>
        <authorList>
            <person name="Wiegand S."/>
            <person name="Jogler M."/>
            <person name="Boedeker C."/>
            <person name="Pinto D."/>
            <person name="Vollmers J."/>
            <person name="Rivas-Marin E."/>
            <person name="Kohn T."/>
            <person name="Peeters S.H."/>
            <person name="Heuer A."/>
            <person name="Rast P."/>
            <person name="Oberbeckmann S."/>
            <person name="Bunk B."/>
            <person name="Jeske O."/>
            <person name="Meyerdierks A."/>
            <person name="Storesund J.E."/>
            <person name="Kallscheuer N."/>
            <person name="Luecker S."/>
            <person name="Lage O.M."/>
            <person name="Pohl T."/>
            <person name="Merkel B.J."/>
            <person name="Hornburger P."/>
            <person name="Mueller R.-W."/>
            <person name="Bruemmer F."/>
            <person name="Labrenz M."/>
            <person name="Spormann A.M."/>
            <person name="Op den Camp H."/>
            <person name="Overmann J."/>
            <person name="Amann R."/>
            <person name="Jetten M.S.M."/>
            <person name="Mascher T."/>
            <person name="Medema M.H."/>
            <person name="Devos D.P."/>
            <person name="Kaster A.-K."/>
            <person name="Ovreas L."/>
            <person name="Rohde M."/>
            <person name="Galperin M.Y."/>
            <person name="Jogler C."/>
        </authorList>
    </citation>
    <scope>NUCLEOTIDE SEQUENCE [LARGE SCALE GENOMIC DNA]</scope>
    <source>
        <strain evidence="1 2">K23_9</strain>
    </source>
</reference>
<accession>A0A517NZY7</accession>
<dbReference type="Proteomes" id="UP000319817">
    <property type="component" value="Chromosome"/>
</dbReference>
<sequence length="48" mass="5230">MRVKHNCRPCVSHLIADDLQNEPHFPYADLNAVPFLIGGVGQPMVGAT</sequence>
<keyword evidence="2" id="KW-1185">Reference proteome</keyword>
<dbReference type="EMBL" id="CP036526">
    <property type="protein sequence ID" value="QDT12681.1"/>
    <property type="molecule type" value="Genomic_DNA"/>
</dbReference>
<organism evidence="1 2">
    <name type="scientific">Stieleria marina</name>
    <dbReference type="NCBI Taxonomy" id="1930275"/>
    <lineage>
        <taxon>Bacteria</taxon>
        <taxon>Pseudomonadati</taxon>
        <taxon>Planctomycetota</taxon>
        <taxon>Planctomycetia</taxon>
        <taxon>Pirellulales</taxon>
        <taxon>Pirellulaceae</taxon>
        <taxon>Stieleria</taxon>
    </lineage>
</organism>
<protein>
    <submittedName>
        <fullName evidence="1">Uncharacterized protein</fullName>
    </submittedName>
</protein>
<proteinExistence type="predicted"/>
<evidence type="ECO:0000313" key="2">
    <source>
        <dbReference type="Proteomes" id="UP000319817"/>
    </source>
</evidence>
<name>A0A517NZY7_9BACT</name>